<organism evidence="4 5">
    <name type="scientific">Blepharisma stoltei</name>
    <dbReference type="NCBI Taxonomy" id="1481888"/>
    <lineage>
        <taxon>Eukaryota</taxon>
        <taxon>Sar</taxon>
        <taxon>Alveolata</taxon>
        <taxon>Ciliophora</taxon>
        <taxon>Postciliodesmatophora</taxon>
        <taxon>Heterotrichea</taxon>
        <taxon>Heterotrichida</taxon>
        <taxon>Blepharismidae</taxon>
        <taxon>Blepharisma</taxon>
    </lineage>
</organism>
<dbReference type="GO" id="GO:0007059">
    <property type="term" value="P:chromosome segregation"/>
    <property type="evidence" value="ECO:0007669"/>
    <property type="project" value="TreeGrafter"/>
</dbReference>
<evidence type="ECO:0000313" key="5">
    <source>
        <dbReference type="Proteomes" id="UP001162131"/>
    </source>
</evidence>
<dbReference type="GO" id="GO:0007020">
    <property type="term" value="P:microtubule nucleation"/>
    <property type="evidence" value="ECO:0007669"/>
    <property type="project" value="TreeGrafter"/>
</dbReference>
<gene>
    <name evidence="4" type="ORF">BSTOLATCC_MIC51239</name>
</gene>
<keyword evidence="2 3" id="KW-0175">Coiled coil</keyword>
<dbReference type="Proteomes" id="UP001162131">
    <property type="component" value="Unassembled WGS sequence"/>
</dbReference>
<dbReference type="InterPro" id="IPR033494">
    <property type="entry name" value="NUDE"/>
</dbReference>
<evidence type="ECO:0000256" key="1">
    <source>
        <dbReference type="ARBA" id="ARBA00007429"/>
    </source>
</evidence>
<evidence type="ECO:0000313" key="4">
    <source>
        <dbReference type="EMBL" id="CAG9330658.1"/>
    </source>
</evidence>
<dbReference type="EMBL" id="CAJZBQ010000051">
    <property type="protein sequence ID" value="CAG9330658.1"/>
    <property type="molecule type" value="Genomic_DNA"/>
</dbReference>
<dbReference type="GO" id="GO:0005871">
    <property type="term" value="C:kinesin complex"/>
    <property type="evidence" value="ECO:0007669"/>
    <property type="project" value="TreeGrafter"/>
</dbReference>
<dbReference type="PANTHER" id="PTHR10921">
    <property type="entry name" value="NUCLEAR DISTRIBUTION PROTEIN NUDE HOMOLOG 1"/>
    <property type="match status" value="1"/>
</dbReference>
<dbReference type="GO" id="GO:0000776">
    <property type="term" value="C:kinetochore"/>
    <property type="evidence" value="ECO:0007669"/>
    <property type="project" value="TreeGrafter"/>
</dbReference>
<reference evidence="4" key="1">
    <citation type="submission" date="2021-09" db="EMBL/GenBank/DDBJ databases">
        <authorList>
            <consortium name="AG Swart"/>
            <person name="Singh M."/>
            <person name="Singh A."/>
            <person name="Seah K."/>
            <person name="Emmerich C."/>
        </authorList>
    </citation>
    <scope>NUCLEOTIDE SEQUENCE</scope>
    <source>
        <strain evidence="4">ATCC30299</strain>
    </source>
</reference>
<dbReference type="GO" id="GO:0007100">
    <property type="term" value="P:mitotic centrosome separation"/>
    <property type="evidence" value="ECO:0007669"/>
    <property type="project" value="TreeGrafter"/>
</dbReference>
<feature type="coiled-coil region" evidence="3">
    <location>
        <begin position="21"/>
        <end position="91"/>
    </location>
</feature>
<protein>
    <submittedName>
        <fullName evidence="4">Uncharacterized protein</fullName>
    </submittedName>
</protein>
<dbReference type="GO" id="GO:0051642">
    <property type="term" value="P:centrosome localization"/>
    <property type="evidence" value="ECO:0007669"/>
    <property type="project" value="TreeGrafter"/>
</dbReference>
<dbReference type="GO" id="GO:0047496">
    <property type="term" value="P:vesicle transport along microtubule"/>
    <property type="evidence" value="ECO:0007669"/>
    <property type="project" value="TreeGrafter"/>
</dbReference>
<sequence length="215" mass="25111">MNESELMDEFEEFKETSKLIEAELELEIEENKILIKSLQEEILILKEQNTNLKSQFYTKIQVIEKLNSELNEKLKKSCQDSESSKKKLMEMELEMDMMKSKLREKDFEAEQLNEFYNKTLEDLAIACSELDVLKEYSEENTQRLKDQISDLNNELMVARRKSIDIRAYLSRSDSAISRLSIKSSLDGQSSKTIVDILLSNLNANLMKYKQNLLSL</sequence>
<comment type="caution">
    <text evidence="4">The sequence shown here is derived from an EMBL/GenBank/DDBJ whole genome shotgun (WGS) entry which is preliminary data.</text>
</comment>
<comment type="similarity">
    <text evidence="1">Belongs to the nudE family.</text>
</comment>
<dbReference type="GO" id="GO:0000132">
    <property type="term" value="P:establishment of mitotic spindle orientation"/>
    <property type="evidence" value="ECO:0007669"/>
    <property type="project" value="TreeGrafter"/>
</dbReference>
<evidence type="ECO:0000256" key="3">
    <source>
        <dbReference type="SAM" id="Coils"/>
    </source>
</evidence>
<dbReference type="PANTHER" id="PTHR10921:SF1">
    <property type="entry name" value="NUCLEAR DISTRIBUTION PROTEIN NUDE HOMOLOG"/>
    <property type="match status" value="1"/>
</dbReference>
<feature type="coiled-coil region" evidence="3">
    <location>
        <begin position="134"/>
        <end position="161"/>
    </location>
</feature>
<proteinExistence type="inferred from homology"/>
<name>A0AAU9K4U5_9CILI</name>
<dbReference type="GO" id="GO:0008017">
    <property type="term" value="F:microtubule binding"/>
    <property type="evidence" value="ECO:0007669"/>
    <property type="project" value="InterPro"/>
</dbReference>
<accession>A0AAU9K4U5</accession>
<dbReference type="AlphaFoldDB" id="A0AAU9K4U5"/>
<dbReference type="GO" id="GO:0005813">
    <property type="term" value="C:centrosome"/>
    <property type="evidence" value="ECO:0007669"/>
    <property type="project" value="TreeGrafter"/>
</dbReference>
<evidence type="ECO:0000256" key="2">
    <source>
        <dbReference type="ARBA" id="ARBA00023054"/>
    </source>
</evidence>
<keyword evidence="5" id="KW-1185">Reference proteome</keyword>